<keyword evidence="1 4" id="KW-0479">Metal-binding</keyword>
<proteinExistence type="predicted"/>
<feature type="region of interest" description="Disordered" evidence="5">
    <location>
        <begin position="383"/>
        <end position="410"/>
    </location>
</feature>
<evidence type="ECO:0000256" key="5">
    <source>
        <dbReference type="SAM" id="MobiDB-lite"/>
    </source>
</evidence>
<evidence type="ECO:0000256" key="4">
    <source>
        <dbReference type="PROSITE-ProRule" id="PRU00723"/>
    </source>
</evidence>
<accession>A0ABN9PB96</accession>
<evidence type="ECO:0000313" key="8">
    <source>
        <dbReference type="Proteomes" id="UP001189429"/>
    </source>
</evidence>
<sequence length="633" mass="67726">MREKVKAPRGLFTEVALDNLATCHSRKTYWAHSQSIMTNGLSKGTRIYKRMGARRRAQWQLRGPGSHRSKESSAGFELLKSSRAFCGSRTSIGGESVDKVTRECSIHAGFARQRAWMHRPARSAGALELRALAAKTFLSEAAALRRGRAGPGAAADLADPPGLGGGAPAGAAPAAPPAGAALLARLALLGALAAVGRPRARAAAPPPAAAPLAAQRARPAAVAVVARAAAVVLAPERARPRALALARRAAQGAGCGPAGPLDCLIKKRQLCRFFARDACAKGVFCIWAHGEAELELAAPPSGPCARKTRLCSHYVEGWCAQGKLCPFAHGSDELRKDPRDKSAQRPQQTGAWLGRRHDLDAAVMMAAGPEKLEQLTDVQRHLASAGVRARSPPAERRGVPGGRRRAVGELGGPRGDYEICGSNHDRPAFKSVDCGQGFESFIYFWDDRDGPDFSGWWIGPALGGQDVWVRHLGSPSDRWPPRSGWLAPHDGPLDPHMVVEPAEEQLPASTPGLPALADEPSSAAAAARSARQASAPRPKLEGGMAARQEDDARVKVDGGAKVKSEGETDRRLELAALESSLDAVHKESDEQMKHMLELQRSMQELQKSMEDRRDREEQIQKKMRSLLAVKTEA</sequence>
<reference evidence="7" key="1">
    <citation type="submission" date="2023-10" db="EMBL/GenBank/DDBJ databases">
        <authorList>
            <person name="Chen Y."/>
            <person name="Shah S."/>
            <person name="Dougan E. K."/>
            <person name="Thang M."/>
            <person name="Chan C."/>
        </authorList>
    </citation>
    <scope>NUCLEOTIDE SEQUENCE [LARGE SCALE GENOMIC DNA]</scope>
</reference>
<feature type="region of interest" description="Disordered" evidence="5">
    <location>
        <begin position="504"/>
        <end position="568"/>
    </location>
</feature>
<gene>
    <name evidence="7" type="ORF">PCOR1329_LOCUS1470</name>
</gene>
<evidence type="ECO:0000259" key="6">
    <source>
        <dbReference type="PROSITE" id="PS50103"/>
    </source>
</evidence>
<feature type="zinc finger region" description="C3H1-type" evidence="4">
    <location>
        <begin position="305"/>
        <end position="332"/>
    </location>
</feature>
<dbReference type="SUPFAM" id="SSF90229">
    <property type="entry name" value="CCCH zinc finger"/>
    <property type="match status" value="1"/>
</dbReference>
<feature type="region of interest" description="Disordered" evidence="5">
    <location>
        <begin position="606"/>
        <end position="633"/>
    </location>
</feature>
<dbReference type="SMART" id="SM00356">
    <property type="entry name" value="ZnF_C3H1"/>
    <property type="match status" value="2"/>
</dbReference>
<protein>
    <recommendedName>
        <fullName evidence="6">C3H1-type domain-containing protein</fullName>
    </recommendedName>
</protein>
<keyword evidence="2 4" id="KW-0863">Zinc-finger</keyword>
<dbReference type="Proteomes" id="UP001189429">
    <property type="component" value="Unassembled WGS sequence"/>
</dbReference>
<comment type="caution">
    <text evidence="7">The sequence shown here is derived from an EMBL/GenBank/DDBJ whole genome shotgun (WGS) entry which is preliminary data.</text>
</comment>
<organism evidence="7 8">
    <name type="scientific">Prorocentrum cordatum</name>
    <dbReference type="NCBI Taxonomy" id="2364126"/>
    <lineage>
        <taxon>Eukaryota</taxon>
        <taxon>Sar</taxon>
        <taxon>Alveolata</taxon>
        <taxon>Dinophyceae</taxon>
        <taxon>Prorocentrales</taxon>
        <taxon>Prorocentraceae</taxon>
        <taxon>Prorocentrum</taxon>
    </lineage>
</organism>
<dbReference type="EMBL" id="CAUYUJ010000359">
    <property type="protein sequence ID" value="CAK0790106.1"/>
    <property type="molecule type" value="Genomic_DNA"/>
</dbReference>
<keyword evidence="8" id="KW-1185">Reference proteome</keyword>
<dbReference type="InterPro" id="IPR036855">
    <property type="entry name" value="Znf_CCCH_sf"/>
</dbReference>
<evidence type="ECO:0000313" key="7">
    <source>
        <dbReference type="EMBL" id="CAK0790106.1"/>
    </source>
</evidence>
<feature type="compositionally biased region" description="Basic and acidic residues" evidence="5">
    <location>
        <begin position="607"/>
        <end position="620"/>
    </location>
</feature>
<dbReference type="Gene3D" id="3.30.1370.210">
    <property type="match status" value="1"/>
</dbReference>
<dbReference type="Pfam" id="PF00642">
    <property type="entry name" value="zf-CCCH"/>
    <property type="match status" value="1"/>
</dbReference>
<evidence type="ECO:0000256" key="3">
    <source>
        <dbReference type="ARBA" id="ARBA00022833"/>
    </source>
</evidence>
<dbReference type="InterPro" id="IPR000571">
    <property type="entry name" value="Znf_CCCH"/>
</dbReference>
<evidence type="ECO:0000256" key="1">
    <source>
        <dbReference type="ARBA" id="ARBA00022723"/>
    </source>
</evidence>
<name>A0ABN9PB96_9DINO</name>
<feature type="domain" description="C3H1-type" evidence="6">
    <location>
        <begin position="265"/>
        <end position="292"/>
    </location>
</feature>
<feature type="compositionally biased region" description="Basic and acidic residues" evidence="5">
    <location>
        <begin position="547"/>
        <end position="568"/>
    </location>
</feature>
<dbReference type="PROSITE" id="PS50103">
    <property type="entry name" value="ZF_C3H1"/>
    <property type="match status" value="2"/>
</dbReference>
<feature type="compositionally biased region" description="Low complexity" evidence="5">
    <location>
        <begin position="514"/>
        <end position="537"/>
    </location>
</feature>
<evidence type="ECO:0000256" key="2">
    <source>
        <dbReference type="ARBA" id="ARBA00022771"/>
    </source>
</evidence>
<feature type="zinc finger region" description="C3H1-type" evidence="4">
    <location>
        <begin position="265"/>
        <end position="292"/>
    </location>
</feature>
<feature type="domain" description="C3H1-type" evidence="6">
    <location>
        <begin position="305"/>
        <end position="332"/>
    </location>
</feature>
<keyword evidence="3 4" id="KW-0862">Zinc</keyword>